<feature type="transmembrane region" description="Helical" evidence="11">
    <location>
        <begin position="74"/>
        <end position="94"/>
    </location>
</feature>
<feature type="domain" description="Connexin N-terminal" evidence="12">
    <location>
        <begin position="40"/>
        <end position="73"/>
    </location>
</feature>
<feature type="domain" description="Connexin cysteine-rich" evidence="13">
    <location>
        <begin position="146"/>
        <end position="212"/>
    </location>
</feature>
<dbReference type="STRING" id="9365.ENSEEUP00000003246"/>
<reference evidence="15" key="1">
    <citation type="submission" date="2025-08" db="UniProtKB">
        <authorList>
            <consortium name="RefSeq"/>
        </authorList>
    </citation>
    <scope>IDENTIFICATION</scope>
</reference>
<dbReference type="PANTHER" id="PTHR11984">
    <property type="entry name" value="CONNEXIN"/>
    <property type="match status" value="1"/>
</dbReference>
<evidence type="ECO:0000256" key="6">
    <source>
        <dbReference type="ARBA" id="ARBA00022949"/>
    </source>
</evidence>
<dbReference type="InterPro" id="IPR019570">
    <property type="entry name" value="Connexin_CCC"/>
</dbReference>
<dbReference type="Gene3D" id="1.20.1440.80">
    <property type="entry name" value="Gap junction channel protein cysteine-rich domain"/>
    <property type="match status" value="1"/>
</dbReference>
<protein>
    <recommendedName>
        <fullName evidence="9">Gap junction protein</fullName>
    </recommendedName>
</protein>
<dbReference type="Pfam" id="PF00029">
    <property type="entry name" value="Connexin"/>
    <property type="match status" value="1"/>
</dbReference>
<dbReference type="GO" id="GO:0005243">
    <property type="term" value="F:gap junction channel activity"/>
    <property type="evidence" value="ECO:0007669"/>
    <property type="project" value="TreeGrafter"/>
</dbReference>
<keyword evidence="5 9" id="KW-0303">Gap junction</keyword>
<dbReference type="CTD" id="219770"/>
<keyword evidence="8 11" id="KW-0472">Membrane</keyword>
<dbReference type="FunCoup" id="A0A1S2ZSY7">
    <property type="interactions" value="3"/>
</dbReference>
<dbReference type="PRINTS" id="PR00206">
    <property type="entry name" value="CONNEXIN"/>
</dbReference>
<gene>
    <name evidence="15" type="primary">GJD4</name>
</gene>
<dbReference type="PROSITE" id="PS00407">
    <property type="entry name" value="CONNEXINS_1"/>
    <property type="match status" value="1"/>
</dbReference>
<comment type="function">
    <text evidence="9">One gap junction consists of a cluster of closely packed pairs of transmembrane channels, the connexons, through which materials of low MW diffuse from one cell to a neighboring cell.</text>
</comment>
<dbReference type="GO" id="GO:0005922">
    <property type="term" value="C:connexin complex"/>
    <property type="evidence" value="ECO:0007669"/>
    <property type="project" value="InterPro"/>
</dbReference>
<evidence type="ECO:0000256" key="5">
    <source>
        <dbReference type="ARBA" id="ARBA00022868"/>
    </source>
</evidence>
<keyword evidence="7 11" id="KW-1133">Transmembrane helix</keyword>
<evidence type="ECO:0000313" key="15">
    <source>
        <dbReference type="RefSeq" id="XP_007524094.1"/>
    </source>
</evidence>
<dbReference type="PROSITE" id="PS00408">
    <property type="entry name" value="CONNEXINS_2"/>
    <property type="match status" value="1"/>
</dbReference>
<dbReference type="GeneID" id="103114361"/>
<comment type="similarity">
    <text evidence="9">Belongs to the connexin family.</text>
</comment>
<dbReference type="InParanoid" id="A0A1S2ZSY7"/>
<feature type="compositionally biased region" description="Basic and acidic residues" evidence="10">
    <location>
        <begin position="254"/>
        <end position="273"/>
    </location>
</feature>
<dbReference type="InterPro" id="IPR038359">
    <property type="entry name" value="Connexin_N_sf"/>
</dbReference>
<evidence type="ECO:0000256" key="1">
    <source>
        <dbReference type="ARBA" id="ARBA00004610"/>
    </source>
</evidence>
<keyword evidence="3" id="KW-1003">Cell membrane</keyword>
<dbReference type="AlphaFoldDB" id="A0A1S2ZSY7"/>
<accession>A0A1S2ZSY7</accession>
<dbReference type="SMART" id="SM00037">
    <property type="entry name" value="CNX"/>
    <property type="match status" value="1"/>
</dbReference>
<proteinExistence type="inferred from homology"/>
<keyword evidence="14" id="KW-1185">Reference proteome</keyword>
<sequence>MDMLGFLLVTVSCNVTILGKIWLLVSVLLRPAAVVLAGWPVYQDEQERFVCNTLQPGCANVCYDAFAPVSPLRFWLLHSLLVLLPPAVFLLWVLHRAARLCACAAGPARLGGVVEGGAGDRGGARVPAVPDFSRGYAAQLCARSLAEAGLGAWQYVHVGLAVPARVACSRAPCSGAVDCFVSRPTEKALLALGLWAISALSLLLSLADLLCSLRRAGGCRPGTPAAQGRGAEPPGEHGSGVLSSASHGGPGRSPPREARDPQRGGHAGTEEPRLTPCSQLAWQPPGSSGGAPHLRAKKSEWV</sequence>
<dbReference type="eggNOG" id="ENOG502QWIV">
    <property type="taxonomic scope" value="Eukaryota"/>
</dbReference>
<evidence type="ECO:0000256" key="9">
    <source>
        <dbReference type="RuleBase" id="RU000630"/>
    </source>
</evidence>
<evidence type="ECO:0000256" key="7">
    <source>
        <dbReference type="ARBA" id="ARBA00022989"/>
    </source>
</evidence>
<dbReference type="InterPro" id="IPR000500">
    <property type="entry name" value="Connexin"/>
</dbReference>
<comment type="subunit">
    <text evidence="9">A connexon is composed of a hexamer of connexins.</text>
</comment>
<name>A0A1S2ZSY7_ERIEU</name>
<evidence type="ECO:0000256" key="4">
    <source>
        <dbReference type="ARBA" id="ARBA00022692"/>
    </source>
</evidence>
<evidence type="ECO:0000259" key="13">
    <source>
        <dbReference type="SMART" id="SM01089"/>
    </source>
</evidence>
<dbReference type="Proteomes" id="UP001652624">
    <property type="component" value="Chromosome 6"/>
</dbReference>
<dbReference type="GO" id="GO:0007267">
    <property type="term" value="P:cell-cell signaling"/>
    <property type="evidence" value="ECO:0007669"/>
    <property type="project" value="TreeGrafter"/>
</dbReference>
<evidence type="ECO:0000256" key="11">
    <source>
        <dbReference type="SAM" id="Phobius"/>
    </source>
</evidence>
<evidence type="ECO:0000256" key="8">
    <source>
        <dbReference type="ARBA" id="ARBA00023136"/>
    </source>
</evidence>
<keyword evidence="6" id="KW-0965">Cell junction</keyword>
<dbReference type="InterPro" id="IPR013092">
    <property type="entry name" value="Connexin_N"/>
</dbReference>
<evidence type="ECO:0000256" key="2">
    <source>
        <dbReference type="ARBA" id="ARBA00004651"/>
    </source>
</evidence>
<comment type="subcellular location">
    <subcellularLocation>
        <location evidence="1">Cell junction</location>
        <location evidence="1">Gap junction</location>
    </subcellularLocation>
    <subcellularLocation>
        <location evidence="2 9">Cell membrane</location>
        <topology evidence="2 9">Multi-pass membrane protein</topology>
    </subcellularLocation>
</comment>
<evidence type="ECO:0000313" key="14">
    <source>
        <dbReference type="Proteomes" id="UP001652624"/>
    </source>
</evidence>
<evidence type="ECO:0000259" key="12">
    <source>
        <dbReference type="SMART" id="SM00037"/>
    </source>
</evidence>
<dbReference type="InterPro" id="IPR017990">
    <property type="entry name" value="Connexin_CS"/>
</dbReference>
<dbReference type="RefSeq" id="XP_007524094.1">
    <property type="nucleotide sequence ID" value="XM_007524032.2"/>
</dbReference>
<feature type="region of interest" description="Disordered" evidence="10">
    <location>
        <begin position="221"/>
        <end position="302"/>
    </location>
</feature>
<evidence type="ECO:0000256" key="10">
    <source>
        <dbReference type="SAM" id="MobiDB-lite"/>
    </source>
</evidence>
<feature type="transmembrane region" description="Helical" evidence="11">
    <location>
        <begin position="189"/>
        <end position="210"/>
    </location>
</feature>
<dbReference type="OrthoDB" id="9943496at2759"/>
<organism evidence="14 15">
    <name type="scientific">Erinaceus europaeus</name>
    <name type="common">Western European hedgehog</name>
    <dbReference type="NCBI Taxonomy" id="9365"/>
    <lineage>
        <taxon>Eukaryota</taxon>
        <taxon>Metazoa</taxon>
        <taxon>Chordata</taxon>
        <taxon>Craniata</taxon>
        <taxon>Vertebrata</taxon>
        <taxon>Euteleostomi</taxon>
        <taxon>Mammalia</taxon>
        <taxon>Eutheria</taxon>
        <taxon>Laurasiatheria</taxon>
        <taxon>Eulipotyphla</taxon>
        <taxon>Erinaceidae</taxon>
        <taxon>Erinaceinae</taxon>
        <taxon>Erinaceus</taxon>
    </lineage>
</organism>
<evidence type="ECO:0000256" key="3">
    <source>
        <dbReference type="ARBA" id="ARBA00022475"/>
    </source>
</evidence>
<dbReference type="PANTHER" id="PTHR11984:SF3">
    <property type="entry name" value="GAP JUNCTION DELTA-4 PROTEIN"/>
    <property type="match status" value="1"/>
</dbReference>
<dbReference type="SMART" id="SM01089">
    <property type="entry name" value="Connexin_CCC"/>
    <property type="match status" value="1"/>
</dbReference>
<keyword evidence="4 9" id="KW-0812">Transmembrane</keyword>